<dbReference type="Proteomes" id="UP001295684">
    <property type="component" value="Unassembled WGS sequence"/>
</dbReference>
<accession>A0AAD1X559</accession>
<proteinExistence type="predicted"/>
<evidence type="ECO:0000313" key="2">
    <source>
        <dbReference type="Proteomes" id="UP001295684"/>
    </source>
</evidence>
<dbReference type="EMBL" id="CAMPGE010004613">
    <property type="protein sequence ID" value="CAI2363463.1"/>
    <property type="molecule type" value="Genomic_DNA"/>
</dbReference>
<comment type="caution">
    <text evidence="1">The sequence shown here is derived from an EMBL/GenBank/DDBJ whole genome shotgun (WGS) entry which is preliminary data.</text>
</comment>
<dbReference type="AlphaFoldDB" id="A0AAD1X559"/>
<name>A0AAD1X559_EUPCR</name>
<reference evidence="1" key="1">
    <citation type="submission" date="2023-07" db="EMBL/GenBank/DDBJ databases">
        <authorList>
            <consortium name="AG Swart"/>
            <person name="Singh M."/>
            <person name="Singh A."/>
            <person name="Seah K."/>
            <person name="Emmerich C."/>
        </authorList>
    </citation>
    <scope>NUCLEOTIDE SEQUENCE</scope>
    <source>
        <strain evidence="1">DP1</strain>
    </source>
</reference>
<gene>
    <name evidence="1" type="ORF">ECRASSUSDP1_LOCUS4799</name>
</gene>
<sequence length="448" mass="51930">MNKHYFIVNTSHILTLSIASNTIKPTKSLLLSFSNCINILKYYGTLLESHSLLTTLCTQSVNLWFTYKQAFINGISSEQGRRTLKASIPFNNEVACYFNSIEDSLELHVYDYVIELRTESCIKEFCEFLEGFKSKESLVFREIVIHYKKGMEPEVINSPYDTLSQHSLDTSCIQINGLRKFSPSSSYDFIKHTNKFKLSTITSNIRSNLTTYTDHDCIKSISKFCFDDPSFKHLSDIRNCDQIVPLSARQACQEVNIGCRLDEEFKSDAVERVKEQIAMVFPNFSKLTFSPKVCFEKNDHNRQLIDFIPDGTCLESFNCEDSLLDMRDCNVFYYNSHSQEFQSFSATKVVVGFSIDWDYPRIKQDKGFYITTYSSICLIENIYAKDTQDLDKLKNFIDKREELKSEENNQTPSLTSSNLIYIEPKEFELIADSEVFDSFRPSKYRYQT</sequence>
<keyword evidence="2" id="KW-1185">Reference proteome</keyword>
<evidence type="ECO:0000313" key="1">
    <source>
        <dbReference type="EMBL" id="CAI2363463.1"/>
    </source>
</evidence>
<organism evidence="1 2">
    <name type="scientific">Euplotes crassus</name>
    <dbReference type="NCBI Taxonomy" id="5936"/>
    <lineage>
        <taxon>Eukaryota</taxon>
        <taxon>Sar</taxon>
        <taxon>Alveolata</taxon>
        <taxon>Ciliophora</taxon>
        <taxon>Intramacronucleata</taxon>
        <taxon>Spirotrichea</taxon>
        <taxon>Hypotrichia</taxon>
        <taxon>Euplotida</taxon>
        <taxon>Euplotidae</taxon>
        <taxon>Moneuplotes</taxon>
    </lineage>
</organism>
<protein>
    <submittedName>
        <fullName evidence="1">Uncharacterized protein</fullName>
    </submittedName>
</protein>